<evidence type="ECO:0000256" key="3">
    <source>
        <dbReference type="ARBA" id="ARBA00022475"/>
    </source>
</evidence>
<dbReference type="SMART" id="SM00434">
    <property type="entry name" value="TOP4c"/>
    <property type="match status" value="1"/>
</dbReference>
<dbReference type="AlphaFoldDB" id="A0A382MEE3"/>
<evidence type="ECO:0000256" key="2">
    <source>
        <dbReference type="ARBA" id="ARBA00012895"/>
    </source>
</evidence>
<dbReference type="GO" id="GO:0006265">
    <property type="term" value="P:DNA topological change"/>
    <property type="evidence" value="ECO:0007669"/>
    <property type="project" value="InterPro"/>
</dbReference>
<name>A0A382MEE3_9ZZZZ</name>
<dbReference type="Gene3D" id="2.120.10.90">
    <property type="entry name" value="DNA gyrase/topoisomerase IV, subunit A, C-terminal"/>
    <property type="match status" value="1"/>
</dbReference>
<dbReference type="PANTHER" id="PTHR43493:SF1">
    <property type="entry name" value="DNA TOPOISOMERASE 4 SUBUNIT A"/>
    <property type="match status" value="1"/>
</dbReference>
<dbReference type="PROSITE" id="PS52040">
    <property type="entry name" value="TOPO_IIA"/>
    <property type="match status" value="1"/>
</dbReference>
<dbReference type="Pfam" id="PF03989">
    <property type="entry name" value="DNA_gyraseA_C"/>
    <property type="match status" value="3"/>
</dbReference>
<keyword evidence="3" id="KW-1003">Cell membrane</keyword>
<evidence type="ECO:0000256" key="5">
    <source>
        <dbReference type="ARBA" id="ARBA00023125"/>
    </source>
</evidence>
<dbReference type="EC" id="5.6.2.2" evidence="2"/>
<reference evidence="9" key="1">
    <citation type="submission" date="2018-05" db="EMBL/GenBank/DDBJ databases">
        <authorList>
            <person name="Lanie J.A."/>
            <person name="Ng W.-L."/>
            <person name="Kazmierczak K.M."/>
            <person name="Andrzejewski T.M."/>
            <person name="Davidsen T.M."/>
            <person name="Wayne K.J."/>
            <person name="Tettelin H."/>
            <person name="Glass J.I."/>
            <person name="Rusch D."/>
            <person name="Podicherti R."/>
            <person name="Tsui H.-C.T."/>
            <person name="Winkler M.E."/>
        </authorList>
    </citation>
    <scope>NUCLEOTIDE SEQUENCE</scope>
</reference>
<dbReference type="GO" id="GO:0003677">
    <property type="term" value="F:DNA binding"/>
    <property type="evidence" value="ECO:0007669"/>
    <property type="project" value="UniProtKB-KW"/>
</dbReference>
<gene>
    <name evidence="9" type="ORF">METZ01_LOCUS298465</name>
</gene>
<feature type="domain" description="Topo IIA-type catalytic" evidence="8">
    <location>
        <begin position="1"/>
        <end position="204"/>
    </location>
</feature>
<evidence type="ECO:0000313" key="9">
    <source>
        <dbReference type="EMBL" id="SVC45611.1"/>
    </source>
</evidence>
<keyword evidence="4" id="KW-0799">Topoisomerase</keyword>
<dbReference type="GO" id="GO:0005737">
    <property type="term" value="C:cytoplasm"/>
    <property type="evidence" value="ECO:0007669"/>
    <property type="project" value="TreeGrafter"/>
</dbReference>
<dbReference type="InterPro" id="IPR013757">
    <property type="entry name" value="Topo_IIA_A_a_sf"/>
</dbReference>
<sequence>SAEEVRIVLEPKNRGIEPVHLMEQLFNQTDLETRFNLNMNVIDSDNTPRVMNLREVLQAFLDHRFDVLVRRTRFRIKKISNRLEVLGAYLIAYLNLDQIIYIIRENDDAKSALITNFKLTENQADAILNMRLRRLRRLEELEIKTEHEQLTAEKKHLNKILKNKNLQKKHISTEVSEIKNRFGDNHKIGKRRTEIGTPPPLIDVPIDGIIEREPITVLSSEKGWIRATKGHLNDPTEAKYKDGDSGKFLIQAETTDKIILFATNGRFYTISCNKLPGGRAFGEPLRLIVDLENDHDIVNLFLYKPGEKIVIASSSGRGFIVKTDEIFAQTRSGKQVLNVKDDEQAIACCKVEGDHVAVIGENRKLLLFSLNEVPEMTRGRGVILQR</sequence>
<feature type="non-terminal residue" evidence="9">
    <location>
        <position position="1"/>
    </location>
</feature>
<evidence type="ECO:0000259" key="8">
    <source>
        <dbReference type="PROSITE" id="PS52040"/>
    </source>
</evidence>
<organism evidence="9">
    <name type="scientific">marine metagenome</name>
    <dbReference type="NCBI Taxonomy" id="408172"/>
    <lineage>
        <taxon>unclassified sequences</taxon>
        <taxon>metagenomes</taxon>
        <taxon>ecological metagenomes</taxon>
    </lineage>
</organism>
<dbReference type="SUPFAM" id="SSF101904">
    <property type="entry name" value="GyrA/ParC C-terminal domain-like"/>
    <property type="match status" value="1"/>
</dbReference>
<proteinExistence type="predicted"/>
<evidence type="ECO:0000256" key="6">
    <source>
        <dbReference type="ARBA" id="ARBA00023136"/>
    </source>
</evidence>
<dbReference type="InterPro" id="IPR050220">
    <property type="entry name" value="Type_II_DNA_Topoisomerases"/>
</dbReference>
<dbReference type="Gene3D" id="3.90.199.10">
    <property type="entry name" value="Topoisomerase II, domain 5"/>
    <property type="match status" value="1"/>
</dbReference>
<dbReference type="InterPro" id="IPR013760">
    <property type="entry name" value="Topo_IIA-like_dom_sf"/>
</dbReference>
<evidence type="ECO:0000256" key="7">
    <source>
        <dbReference type="ARBA" id="ARBA00023235"/>
    </source>
</evidence>
<dbReference type="GO" id="GO:0005524">
    <property type="term" value="F:ATP binding"/>
    <property type="evidence" value="ECO:0007669"/>
    <property type="project" value="InterPro"/>
</dbReference>
<comment type="catalytic activity">
    <reaction evidence="1">
        <text>ATP-dependent breakage, passage and rejoining of double-stranded DNA.</text>
        <dbReference type="EC" id="5.6.2.2"/>
    </reaction>
</comment>
<evidence type="ECO:0000256" key="4">
    <source>
        <dbReference type="ARBA" id="ARBA00023029"/>
    </source>
</evidence>
<dbReference type="InterPro" id="IPR002205">
    <property type="entry name" value="Topo_IIA_dom_A"/>
</dbReference>
<dbReference type="GO" id="GO:0009330">
    <property type="term" value="C:DNA topoisomerase type II (double strand cut, ATP-hydrolyzing) complex"/>
    <property type="evidence" value="ECO:0007669"/>
    <property type="project" value="TreeGrafter"/>
</dbReference>
<feature type="non-terminal residue" evidence="9">
    <location>
        <position position="386"/>
    </location>
</feature>
<dbReference type="Gene3D" id="3.30.1360.40">
    <property type="match status" value="1"/>
</dbReference>
<dbReference type="GO" id="GO:0003918">
    <property type="term" value="F:DNA topoisomerase type II (double strand cut, ATP-hydrolyzing) activity"/>
    <property type="evidence" value="ECO:0007669"/>
    <property type="project" value="UniProtKB-EC"/>
</dbReference>
<dbReference type="PANTHER" id="PTHR43493">
    <property type="entry name" value="DNA GYRASE/TOPOISOMERASE SUBUNIT A"/>
    <property type="match status" value="1"/>
</dbReference>
<keyword evidence="5" id="KW-0238">DNA-binding</keyword>
<keyword evidence="7" id="KW-0413">Isomerase</keyword>
<protein>
    <recommendedName>
        <fullName evidence="2">DNA topoisomerase (ATP-hydrolyzing)</fullName>
        <ecNumber evidence="2">5.6.2.2</ecNumber>
    </recommendedName>
</protein>
<dbReference type="FunFam" id="1.10.268.10:FF:000001">
    <property type="entry name" value="DNA gyrase subunit A"/>
    <property type="match status" value="1"/>
</dbReference>
<accession>A0A382MEE3</accession>
<keyword evidence="6" id="KW-0472">Membrane</keyword>
<dbReference type="InterPro" id="IPR013758">
    <property type="entry name" value="Topo_IIA_A/C_ab"/>
</dbReference>
<dbReference type="Gene3D" id="1.10.268.10">
    <property type="entry name" value="Topoisomerase, domain 3"/>
    <property type="match status" value="1"/>
</dbReference>
<dbReference type="InterPro" id="IPR006691">
    <property type="entry name" value="GyrA/parC_rep"/>
</dbReference>
<dbReference type="SUPFAM" id="SSF56719">
    <property type="entry name" value="Type II DNA topoisomerase"/>
    <property type="match status" value="1"/>
</dbReference>
<dbReference type="EMBL" id="UINC01092220">
    <property type="protein sequence ID" value="SVC45611.1"/>
    <property type="molecule type" value="Genomic_DNA"/>
</dbReference>
<dbReference type="InterPro" id="IPR035516">
    <property type="entry name" value="Gyrase/topoIV_suA_C"/>
</dbReference>
<evidence type="ECO:0000256" key="1">
    <source>
        <dbReference type="ARBA" id="ARBA00000185"/>
    </source>
</evidence>
<dbReference type="Pfam" id="PF00521">
    <property type="entry name" value="DNA_topoisoIV"/>
    <property type="match status" value="1"/>
</dbReference>